<evidence type="ECO:0008006" key="5">
    <source>
        <dbReference type="Google" id="ProtNLM"/>
    </source>
</evidence>
<accession>A0A078ANR7</accession>
<feature type="region of interest" description="Disordered" evidence="2">
    <location>
        <begin position="612"/>
        <end position="707"/>
    </location>
</feature>
<dbReference type="EMBL" id="CCKQ01012202">
    <property type="protein sequence ID" value="CDW83809.1"/>
    <property type="molecule type" value="Genomic_DNA"/>
</dbReference>
<evidence type="ECO:0000313" key="4">
    <source>
        <dbReference type="Proteomes" id="UP000039865"/>
    </source>
</evidence>
<evidence type="ECO:0000256" key="2">
    <source>
        <dbReference type="SAM" id="MobiDB-lite"/>
    </source>
</evidence>
<dbReference type="Gene3D" id="1.10.287.110">
    <property type="entry name" value="DnaJ domain"/>
    <property type="match status" value="1"/>
</dbReference>
<proteinExistence type="predicted"/>
<feature type="region of interest" description="Disordered" evidence="2">
    <location>
        <begin position="1"/>
        <end position="46"/>
    </location>
</feature>
<evidence type="ECO:0000256" key="1">
    <source>
        <dbReference type="SAM" id="Coils"/>
    </source>
</evidence>
<name>A0A078ANR7_STYLE</name>
<feature type="region of interest" description="Disordered" evidence="2">
    <location>
        <begin position="503"/>
        <end position="522"/>
    </location>
</feature>
<keyword evidence="1" id="KW-0175">Coiled coil</keyword>
<feature type="coiled-coil region" evidence="1">
    <location>
        <begin position="421"/>
        <end position="448"/>
    </location>
</feature>
<feature type="compositionally biased region" description="Low complexity" evidence="2">
    <location>
        <begin position="511"/>
        <end position="522"/>
    </location>
</feature>
<dbReference type="Gene3D" id="2.30.29.30">
    <property type="entry name" value="Pleckstrin-homology domain (PH domain)/Phosphotyrosine-binding domain (PTB)"/>
    <property type="match status" value="1"/>
</dbReference>
<dbReference type="InParanoid" id="A0A078ANR7"/>
<feature type="compositionally biased region" description="Low complexity" evidence="2">
    <location>
        <begin position="8"/>
        <end position="26"/>
    </location>
</feature>
<dbReference type="SUPFAM" id="SSF50729">
    <property type="entry name" value="PH domain-like"/>
    <property type="match status" value="1"/>
</dbReference>
<organism evidence="3 4">
    <name type="scientific">Stylonychia lemnae</name>
    <name type="common">Ciliate</name>
    <dbReference type="NCBI Taxonomy" id="5949"/>
    <lineage>
        <taxon>Eukaryota</taxon>
        <taxon>Sar</taxon>
        <taxon>Alveolata</taxon>
        <taxon>Ciliophora</taxon>
        <taxon>Intramacronucleata</taxon>
        <taxon>Spirotrichea</taxon>
        <taxon>Stichotrichia</taxon>
        <taxon>Sporadotrichida</taxon>
        <taxon>Oxytrichidae</taxon>
        <taxon>Stylonychinae</taxon>
        <taxon>Stylonychia</taxon>
    </lineage>
</organism>
<dbReference type="AlphaFoldDB" id="A0A078ANR7"/>
<evidence type="ECO:0000313" key="3">
    <source>
        <dbReference type="EMBL" id="CDW83809.1"/>
    </source>
</evidence>
<protein>
    <recommendedName>
        <fullName evidence="5">PH domain-containing protein</fullName>
    </recommendedName>
</protein>
<gene>
    <name evidence="3" type="primary">Contig12537.g13381</name>
    <name evidence="3" type="ORF">STYLEM_12859</name>
</gene>
<dbReference type="Proteomes" id="UP000039865">
    <property type="component" value="Unassembled WGS sequence"/>
</dbReference>
<dbReference type="InterPro" id="IPR036869">
    <property type="entry name" value="J_dom_sf"/>
</dbReference>
<dbReference type="SUPFAM" id="SSF46565">
    <property type="entry name" value="Chaperone J-domain"/>
    <property type="match status" value="1"/>
</dbReference>
<dbReference type="InterPro" id="IPR011993">
    <property type="entry name" value="PH-like_dom_sf"/>
</dbReference>
<feature type="compositionally biased region" description="Polar residues" evidence="2">
    <location>
        <begin position="644"/>
        <end position="656"/>
    </location>
</feature>
<keyword evidence="4" id="KW-1185">Reference proteome</keyword>
<dbReference type="OrthoDB" id="295670at2759"/>
<sequence>MKQQSTTPNSNNLQQPSSSKSQNNPSAATYNPRGGAPSFPDVSSIHPLNDIESQQTKHQQKNQNYQNQIDSSQAAAVDNQIDFWSLDQLLARIKQDDSEDGQQQAEVGYFCQLNADFKSTEEEIRNNYLSITSKIHTELKRTSTEQGSNSFVKNYISQLKSIITAYRFLSEEKERNKYINMIRLRSLVSQMLELNFVENVMNDRYKDHICRSYHFSMIKKVVKGYKYDEFFIEFNNDKPITYYANFPLQRDFIVEIINLAIDEIRFQNDKNKGINNPDNHNLSKKSGIMDIAVKTSLDLKFIMDDFVLPPKSIAKACVMKKNKSVGYEKRYLLLGYSQLIIARDPEYFHIVNVIPLEGGYVMVKKPPDFSGLVIQTHLRNFQFKFQSQDELVSWYHHLQSAISKEVKIKKYTKRVMEQHDKMSNQNKAEQYKKILNDAEEKINELMKVFTNKRKFEKENLSDLEFKDFMEKTNKESKLQEKLISVGSQIIGQNFLNGIQTGKTSREGQLKGQGNNNGVNGSNPNVQFEEALQKSGNNRYERKTLAGKNLQKAMSVLNNTNTNSVHQEPQDSDYDEFIIHKDGNEEIHITGKARKQLQWPLLHGQNVEKSKNSIKHPFMGSSDNQNESSKHFNRNHNQQHENFMLGSTKNSPDNDTNIDGGYKSSGTGKSEIQSSSMKSSDRRGKRSKRNFQAKTFRNEFDQDESQIY</sequence>
<reference evidence="3 4" key="1">
    <citation type="submission" date="2014-06" db="EMBL/GenBank/DDBJ databases">
        <authorList>
            <person name="Swart Estienne"/>
        </authorList>
    </citation>
    <scope>NUCLEOTIDE SEQUENCE [LARGE SCALE GENOMIC DNA]</scope>
    <source>
        <strain evidence="3 4">130c</strain>
    </source>
</reference>